<sequence>MTTTEEEKSSISSSFTETLSTDFISREEIESMARTQKEAVQKLQNASKKLDLFTHKSKENMADSKEKLAEADESLRNIAEDLRCIHGVCARVKKGLKSASQANPRVV</sequence>
<reference evidence="2 3" key="1">
    <citation type="submission" date="2011-10" db="EMBL/GenBank/DDBJ databases">
        <authorList>
            <person name="Genoscope - CEA"/>
        </authorList>
    </citation>
    <scope>NUCLEOTIDE SEQUENCE [LARGE SCALE GENOMIC DNA]</scope>
    <source>
        <strain evidence="2 3">RCC 1105</strain>
    </source>
</reference>
<keyword evidence="3" id="KW-1185">Reference proteome</keyword>
<evidence type="ECO:0000313" key="2">
    <source>
        <dbReference type="EMBL" id="CCO14206.1"/>
    </source>
</evidence>
<evidence type="ECO:0000313" key="3">
    <source>
        <dbReference type="Proteomes" id="UP000198341"/>
    </source>
</evidence>
<organism evidence="2 3">
    <name type="scientific">Bathycoccus prasinos</name>
    <dbReference type="NCBI Taxonomy" id="41875"/>
    <lineage>
        <taxon>Eukaryota</taxon>
        <taxon>Viridiplantae</taxon>
        <taxon>Chlorophyta</taxon>
        <taxon>Mamiellophyceae</taxon>
        <taxon>Mamiellales</taxon>
        <taxon>Bathycoccaceae</taxon>
        <taxon>Bathycoccus</taxon>
    </lineage>
</organism>
<accession>K8E989</accession>
<protein>
    <submittedName>
        <fullName evidence="2">Uncharacterized protein</fullName>
    </submittedName>
</protein>
<keyword evidence="1" id="KW-0175">Coiled coil</keyword>
<dbReference type="KEGG" id="bpg:Bathy01g04950"/>
<dbReference type="Proteomes" id="UP000198341">
    <property type="component" value="Chromosome 1"/>
</dbReference>
<evidence type="ECO:0000256" key="1">
    <source>
        <dbReference type="SAM" id="Coils"/>
    </source>
</evidence>
<name>K8E989_9CHLO</name>
<dbReference type="GeneID" id="19018230"/>
<dbReference type="EMBL" id="FO082278">
    <property type="protein sequence ID" value="CCO14206.1"/>
    <property type="molecule type" value="Genomic_DNA"/>
</dbReference>
<dbReference type="AlphaFoldDB" id="K8E989"/>
<gene>
    <name evidence="2" type="ORF">Bathy01g04950</name>
</gene>
<dbReference type="RefSeq" id="XP_007515327.1">
    <property type="nucleotide sequence ID" value="XM_007515265.1"/>
</dbReference>
<feature type="coiled-coil region" evidence="1">
    <location>
        <begin position="26"/>
        <end position="81"/>
    </location>
</feature>
<proteinExistence type="predicted"/>